<dbReference type="Gene3D" id="1.10.510.10">
    <property type="entry name" value="Transferase(Phosphotransferase) domain 1"/>
    <property type="match status" value="1"/>
</dbReference>
<dbReference type="InterPro" id="IPR011009">
    <property type="entry name" value="Kinase-like_dom_sf"/>
</dbReference>
<sequence length="145" mass="16115">MIPAVADDIISVVKAEAYKVAELERLKKCNLRTDVYAFNILLLEILLDKNGRNGDNVDLPALVKVVVLEEITLEVFAMELLKGIMNPMEEGLVQSLRLEMGCCAPVATVRPSMDEVVRQLEENRPRNLSALYNPTETRSGSGIPF</sequence>
<dbReference type="STRING" id="33114.A0A2G2VZD2"/>
<evidence type="ECO:0000313" key="1">
    <source>
        <dbReference type="EMBL" id="PHT38346.1"/>
    </source>
</evidence>
<keyword evidence="2" id="KW-1185">Reference proteome</keyword>
<dbReference type="Proteomes" id="UP000224567">
    <property type="component" value="Unassembled WGS sequence"/>
</dbReference>
<reference evidence="1 2" key="1">
    <citation type="journal article" date="2017" name="Genome Biol.">
        <title>New reference genome sequences of hot pepper reveal the massive evolution of plant disease-resistance genes by retroduplication.</title>
        <authorList>
            <person name="Kim S."/>
            <person name="Park J."/>
            <person name="Yeom S.I."/>
            <person name="Kim Y.M."/>
            <person name="Seo E."/>
            <person name="Kim K.T."/>
            <person name="Kim M.S."/>
            <person name="Lee J.M."/>
            <person name="Cheong K."/>
            <person name="Shin H.S."/>
            <person name="Kim S.B."/>
            <person name="Han K."/>
            <person name="Lee J."/>
            <person name="Park M."/>
            <person name="Lee H.A."/>
            <person name="Lee H.Y."/>
            <person name="Lee Y."/>
            <person name="Oh S."/>
            <person name="Lee J.H."/>
            <person name="Choi E."/>
            <person name="Choi E."/>
            <person name="Lee S.E."/>
            <person name="Jeon J."/>
            <person name="Kim H."/>
            <person name="Choi G."/>
            <person name="Song H."/>
            <person name="Lee J."/>
            <person name="Lee S.C."/>
            <person name="Kwon J.K."/>
            <person name="Lee H.Y."/>
            <person name="Koo N."/>
            <person name="Hong Y."/>
            <person name="Kim R.W."/>
            <person name="Kang W.H."/>
            <person name="Huh J.H."/>
            <person name="Kang B.C."/>
            <person name="Yang T.J."/>
            <person name="Lee Y.H."/>
            <person name="Bennetzen J.L."/>
            <person name="Choi D."/>
        </authorList>
    </citation>
    <scope>NUCLEOTIDE SEQUENCE [LARGE SCALE GENOMIC DNA]</scope>
    <source>
        <strain evidence="2">cv. PBC81</strain>
    </source>
</reference>
<dbReference type="AlphaFoldDB" id="A0A2G2VZD2"/>
<dbReference type="GO" id="GO:0016301">
    <property type="term" value="F:kinase activity"/>
    <property type="evidence" value="ECO:0007669"/>
    <property type="project" value="UniProtKB-KW"/>
</dbReference>
<evidence type="ECO:0000313" key="2">
    <source>
        <dbReference type="Proteomes" id="UP000224567"/>
    </source>
</evidence>
<protein>
    <submittedName>
        <fullName evidence="1">Kinase-like protein TMKL1</fullName>
    </submittedName>
</protein>
<accession>A0A2G2VZD2</accession>
<organism evidence="1 2">
    <name type="scientific">Capsicum baccatum</name>
    <name type="common">Peruvian pepper</name>
    <dbReference type="NCBI Taxonomy" id="33114"/>
    <lineage>
        <taxon>Eukaryota</taxon>
        <taxon>Viridiplantae</taxon>
        <taxon>Streptophyta</taxon>
        <taxon>Embryophyta</taxon>
        <taxon>Tracheophyta</taxon>
        <taxon>Spermatophyta</taxon>
        <taxon>Magnoliopsida</taxon>
        <taxon>eudicotyledons</taxon>
        <taxon>Gunneridae</taxon>
        <taxon>Pentapetalae</taxon>
        <taxon>asterids</taxon>
        <taxon>lamiids</taxon>
        <taxon>Solanales</taxon>
        <taxon>Solanaceae</taxon>
        <taxon>Solanoideae</taxon>
        <taxon>Capsiceae</taxon>
        <taxon>Capsicum</taxon>
    </lineage>
</organism>
<dbReference type="PANTHER" id="PTHR48008">
    <property type="entry name" value="LEUCINE-RICH REPEAT RECEPTOR-LIKE PROTEIN KINASE IMK3-RELATED"/>
    <property type="match status" value="1"/>
</dbReference>
<proteinExistence type="predicted"/>
<dbReference type="EMBL" id="MLFT02000009">
    <property type="protein sequence ID" value="PHT38346.1"/>
    <property type="molecule type" value="Genomic_DNA"/>
</dbReference>
<comment type="caution">
    <text evidence="1">The sequence shown here is derived from an EMBL/GenBank/DDBJ whole genome shotgun (WGS) entry which is preliminary data.</text>
</comment>
<dbReference type="PANTHER" id="PTHR48008:SF11">
    <property type="entry name" value="KINASE-LIKE PROTEIN TMKL1"/>
    <property type="match status" value="1"/>
</dbReference>
<gene>
    <name evidence="1" type="ORF">CQW23_21919</name>
</gene>
<dbReference type="InterPro" id="IPR052451">
    <property type="entry name" value="Ser/Thr_kinase-like"/>
</dbReference>
<dbReference type="SUPFAM" id="SSF56112">
    <property type="entry name" value="Protein kinase-like (PK-like)"/>
    <property type="match status" value="1"/>
</dbReference>
<dbReference type="OrthoDB" id="1890790at2759"/>
<name>A0A2G2VZD2_CAPBA</name>
<reference evidence="2" key="2">
    <citation type="journal article" date="2017" name="J. Anim. Genet.">
        <title>Multiple reference genome sequences of hot pepper reveal the massive evolution of plant disease resistance genes by retroduplication.</title>
        <authorList>
            <person name="Kim S."/>
            <person name="Park J."/>
            <person name="Yeom S.-I."/>
            <person name="Kim Y.-M."/>
            <person name="Seo E."/>
            <person name="Kim K.-T."/>
            <person name="Kim M.-S."/>
            <person name="Lee J.M."/>
            <person name="Cheong K."/>
            <person name="Shin H.-S."/>
            <person name="Kim S.-B."/>
            <person name="Han K."/>
            <person name="Lee J."/>
            <person name="Park M."/>
            <person name="Lee H.-A."/>
            <person name="Lee H.-Y."/>
            <person name="Lee Y."/>
            <person name="Oh S."/>
            <person name="Lee J.H."/>
            <person name="Choi E."/>
            <person name="Choi E."/>
            <person name="Lee S.E."/>
            <person name="Jeon J."/>
            <person name="Kim H."/>
            <person name="Choi G."/>
            <person name="Song H."/>
            <person name="Lee J."/>
            <person name="Lee S.-C."/>
            <person name="Kwon J.-K."/>
            <person name="Lee H.-Y."/>
            <person name="Koo N."/>
            <person name="Hong Y."/>
            <person name="Kim R.W."/>
            <person name="Kang W.-H."/>
            <person name="Huh J.H."/>
            <person name="Kang B.-C."/>
            <person name="Yang T.-J."/>
            <person name="Lee Y.-H."/>
            <person name="Bennetzen J.L."/>
            <person name="Choi D."/>
        </authorList>
    </citation>
    <scope>NUCLEOTIDE SEQUENCE [LARGE SCALE GENOMIC DNA]</scope>
    <source>
        <strain evidence="2">cv. PBC81</strain>
    </source>
</reference>